<feature type="transmembrane region" description="Helical" evidence="1">
    <location>
        <begin position="73"/>
        <end position="94"/>
    </location>
</feature>
<feature type="transmembrane region" description="Helical" evidence="1">
    <location>
        <begin position="174"/>
        <end position="195"/>
    </location>
</feature>
<dbReference type="RefSeq" id="WP_249299962.1">
    <property type="nucleotide sequence ID" value="NZ_JACRSP010000002.1"/>
</dbReference>
<protein>
    <recommendedName>
        <fullName evidence="4">DUF4203 domain-containing protein</fullName>
    </recommendedName>
</protein>
<feature type="transmembrane region" description="Helical" evidence="1">
    <location>
        <begin position="101"/>
        <end position="120"/>
    </location>
</feature>
<evidence type="ECO:0000256" key="1">
    <source>
        <dbReference type="SAM" id="Phobius"/>
    </source>
</evidence>
<reference evidence="2" key="1">
    <citation type="submission" date="2020-08" db="EMBL/GenBank/DDBJ databases">
        <title>Genome public.</title>
        <authorList>
            <person name="Liu C."/>
            <person name="Sun Q."/>
        </authorList>
    </citation>
    <scope>NUCLEOTIDE SEQUENCE</scope>
    <source>
        <strain evidence="2">BX7</strain>
    </source>
</reference>
<evidence type="ECO:0000313" key="3">
    <source>
        <dbReference type="Proteomes" id="UP000620366"/>
    </source>
</evidence>
<accession>A0A926HUR6</accession>
<name>A0A926HUR6_9FIRM</name>
<comment type="caution">
    <text evidence="2">The sequence shown here is derived from an EMBL/GenBank/DDBJ whole genome shotgun (WGS) entry which is preliminary data.</text>
</comment>
<feature type="transmembrane region" description="Helical" evidence="1">
    <location>
        <begin position="50"/>
        <end position="67"/>
    </location>
</feature>
<gene>
    <name evidence="2" type="ORF">H8695_05825</name>
</gene>
<evidence type="ECO:0000313" key="2">
    <source>
        <dbReference type="EMBL" id="MBC8536210.1"/>
    </source>
</evidence>
<evidence type="ECO:0008006" key="4">
    <source>
        <dbReference type="Google" id="ProtNLM"/>
    </source>
</evidence>
<proteinExistence type="predicted"/>
<keyword evidence="1" id="KW-1133">Transmembrane helix</keyword>
<dbReference type="Proteomes" id="UP000620366">
    <property type="component" value="Unassembled WGS sequence"/>
</dbReference>
<dbReference type="EMBL" id="JACRSP010000002">
    <property type="protein sequence ID" value="MBC8536210.1"/>
    <property type="molecule type" value="Genomic_DNA"/>
</dbReference>
<keyword evidence="3" id="KW-1185">Reference proteome</keyword>
<dbReference type="AlphaFoldDB" id="A0A926HUR6"/>
<keyword evidence="1" id="KW-0472">Membrane</keyword>
<organism evidence="2 3">
    <name type="scientific">Feifania hominis</name>
    <dbReference type="NCBI Taxonomy" id="2763660"/>
    <lineage>
        <taxon>Bacteria</taxon>
        <taxon>Bacillati</taxon>
        <taxon>Bacillota</taxon>
        <taxon>Clostridia</taxon>
        <taxon>Eubacteriales</taxon>
        <taxon>Feifaniaceae</taxon>
        <taxon>Feifania</taxon>
    </lineage>
</organism>
<sequence length="206" mass="21661">MGAVIVYLLFHFAVGSVVCFFGRRLYFPVIMTELFLISLLVALDQLGAGARGFLTGAAVGILLALLARFLYKAGVFLCGALAGLLLGGLLSALLPQGARQFTWLVILVCAVGIGVCAVLWCETFIALSTASQGAAMIAPSLCFLFVNFTGLSRYAGGDTAGTFGRLNDYLSGEFSAQNGVAIAAVFFIFLIVGFVTQQRAARHAKA</sequence>
<keyword evidence="1" id="KW-0812">Transmembrane</keyword>